<proteinExistence type="evidence at transcript level"/>
<evidence type="ECO:0000313" key="1">
    <source>
        <dbReference type="EMBL" id="AAA50426.1"/>
    </source>
</evidence>
<name>Q26787_9TRYP</name>
<dbReference type="EMBL" id="L36866">
    <property type="protein sequence ID" value="AAA50426.1"/>
    <property type="molecule type" value="mRNA"/>
</dbReference>
<accession>Q26787</accession>
<dbReference type="AlphaFoldDB" id="Q26787"/>
<organism evidence="1">
    <name type="scientific">Trypanosoma brucei</name>
    <dbReference type="NCBI Taxonomy" id="5691"/>
    <lineage>
        <taxon>Eukaryota</taxon>
        <taxon>Discoba</taxon>
        <taxon>Euglenozoa</taxon>
        <taxon>Kinetoplastea</taxon>
        <taxon>Metakinetoplastina</taxon>
        <taxon>Trypanosomatida</taxon>
        <taxon>Trypanosomatidae</taxon>
        <taxon>Trypanosoma</taxon>
    </lineage>
</organism>
<gene>
    <name evidence="1" type="primary">PAG3</name>
</gene>
<sequence>MFSQCFLSHILRGGIAVKVPCGTRVRAVFDVPEVFGVRGQMLLFSFRAA</sequence>
<protein>
    <submittedName>
        <fullName evidence="1">PAG3 protein</fullName>
    </submittedName>
</protein>
<reference evidence="1" key="1">
    <citation type="submission" date="1994-10" db="EMBL/GenBank/DDBJ databases">
        <authorList>
            <person name="Vassella E."/>
            <person name="Yamage M."/>
            <person name="Roditi I."/>
        </authorList>
    </citation>
    <scope>NUCLEOTIDE SEQUENCE</scope>
    <source>
        <strain evidence="1">427</strain>
    </source>
</reference>